<protein>
    <submittedName>
        <fullName evidence="2">Uncharacterized protein</fullName>
    </submittedName>
</protein>
<reference evidence="2 3" key="1">
    <citation type="journal article" date="2018" name="Front. Plant Sci.">
        <title>Red Clover (Trifolium pratense) and Zigzag Clover (T. medium) - A Picture of Genomic Similarities and Differences.</title>
        <authorList>
            <person name="Dluhosova J."/>
            <person name="Istvanek J."/>
            <person name="Nedelnik J."/>
            <person name="Repkova J."/>
        </authorList>
    </citation>
    <scope>NUCLEOTIDE SEQUENCE [LARGE SCALE GENOMIC DNA]</scope>
    <source>
        <strain evidence="3">cv. 10/8</strain>
        <tissue evidence="2">Leaf</tissue>
    </source>
</reference>
<name>A0A392VK53_9FABA</name>
<dbReference type="Proteomes" id="UP000265520">
    <property type="component" value="Unassembled WGS sequence"/>
</dbReference>
<comment type="caution">
    <text evidence="2">The sequence shown here is derived from an EMBL/GenBank/DDBJ whole genome shotgun (WGS) entry which is preliminary data.</text>
</comment>
<keyword evidence="3" id="KW-1185">Reference proteome</keyword>
<accession>A0A392VK53</accession>
<dbReference type="AlphaFoldDB" id="A0A392VK53"/>
<evidence type="ECO:0000256" key="1">
    <source>
        <dbReference type="SAM" id="MobiDB-lite"/>
    </source>
</evidence>
<sequence>MQFEKMIEALKHEDAAKEADLIAGDVGARNDAAGENVDDDSKNEAEDSGTSGSASV</sequence>
<organism evidence="2 3">
    <name type="scientific">Trifolium medium</name>
    <dbReference type="NCBI Taxonomy" id="97028"/>
    <lineage>
        <taxon>Eukaryota</taxon>
        <taxon>Viridiplantae</taxon>
        <taxon>Streptophyta</taxon>
        <taxon>Embryophyta</taxon>
        <taxon>Tracheophyta</taxon>
        <taxon>Spermatophyta</taxon>
        <taxon>Magnoliopsida</taxon>
        <taxon>eudicotyledons</taxon>
        <taxon>Gunneridae</taxon>
        <taxon>Pentapetalae</taxon>
        <taxon>rosids</taxon>
        <taxon>fabids</taxon>
        <taxon>Fabales</taxon>
        <taxon>Fabaceae</taxon>
        <taxon>Papilionoideae</taxon>
        <taxon>50 kb inversion clade</taxon>
        <taxon>NPAAA clade</taxon>
        <taxon>Hologalegina</taxon>
        <taxon>IRL clade</taxon>
        <taxon>Trifolieae</taxon>
        <taxon>Trifolium</taxon>
    </lineage>
</organism>
<feature type="region of interest" description="Disordered" evidence="1">
    <location>
        <begin position="22"/>
        <end position="56"/>
    </location>
</feature>
<proteinExistence type="predicted"/>
<dbReference type="EMBL" id="LXQA011159430">
    <property type="protein sequence ID" value="MCI87175.1"/>
    <property type="molecule type" value="Genomic_DNA"/>
</dbReference>
<feature type="non-terminal residue" evidence="2">
    <location>
        <position position="56"/>
    </location>
</feature>
<evidence type="ECO:0000313" key="3">
    <source>
        <dbReference type="Proteomes" id="UP000265520"/>
    </source>
</evidence>
<evidence type="ECO:0000313" key="2">
    <source>
        <dbReference type="EMBL" id="MCI87175.1"/>
    </source>
</evidence>